<dbReference type="InterPro" id="IPR004433">
    <property type="entry name" value="MenaQ_synth_MenD"/>
</dbReference>
<dbReference type="InterPro" id="IPR029061">
    <property type="entry name" value="THDP-binding"/>
</dbReference>
<keyword evidence="3" id="KW-0460">Magnesium</keyword>
<dbReference type="GO" id="GO:0009234">
    <property type="term" value="P:menaquinone biosynthetic process"/>
    <property type="evidence" value="ECO:0007669"/>
    <property type="project" value="InterPro"/>
</dbReference>
<dbReference type="SUPFAM" id="SSF52518">
    <property type="entry name" value="Thiamin diphosphate-binding fold (THDP-binding)"/>
    <property type="match status" value="2"/>
</dbReference>
<accession>A0A443L5B7</accession>
<dbReference type="EMBL" id="SAVB01000033">
    <property type="protein sequence ID" value="RWR44283.1"/>
    <property type="molecule type" value="Genomic_DNA"/>
</dbReference>
<dbReference type="RefSeq" id="WP_128152182.1">
    <property type="nucleotide sequence ID" value="NZ_SAVB01000033.1"/>
</dbReference>
<protein>
    <submittedName>
        <fullName evidence="7">2-succinyl-5-enolpyruvyl-6-hydroxy-3-cyclohexene-1-carboxylate synthase</fullName>
    </submittedName>
</protein>
<feature type="domain" description="Thiamine pyrophosphate enzyme N-terminal TPP-binding" evidence="6">
    <location>
        <begin position="10"/>
        <end position="121"/>
    </location>
</feature>
<dbReference type="Gene3D" id="3.40.50.970">
    <property type="match status" value="2"/>
</dbReference>
<dbReference type="PANTHER" id="PTHR42916">
    <property type="entry name" value="2-SUCCINYL-5-ENOLPYRUVYL-6-HYDROXY-3-CYCLOHEXENE-1-CARBOXYLATE SYNTHASE"/>
    <property type="match status" value="1"/>
</dbReference>
<dbReference type="Pfam" id="PF02776">
    <property type="entry name" value="TPP_enzyme_N"/>
    <property type="match status" value="1"/>
</dbReference>
<keyword evidence="2" id="KW-0479">Metal-binding</keyword>
<evidence type="ECO:0000313" key="8">
    <source>
        <dbReference type="Proteomes" id="UP000286594"/>
    </source>
</evidence>
<evidence type="ECO:0000256" key="1">
    <source>
        <dbReference type="ARBA" id="ARBA00022679"/>
    </source>
</evidence>
<keyword evidence="4" id="KW-0786">Thiamine pyrophosphate</keyword>
<evidence type="ECO:0000256" key="4">
    <source>
        <dbReference type="ARBA" id="ARBA00023052"/>
    </source>
</evidence>
<keyword evidence="8" id="KW-1185">Reference proteome</keyword>
<evidence type="ECO:0000259" key="6">
    <source>
        <dbReference type="Pfam" id="PF02776"/>
    </source>
</evidence>
<reference evidence="7 8" key="1">
    <citation type="submission" date="2019-01" db="EMBL/GenBank/DDBJ databases">
        <title>Sinorhodobacter populi sp. nov. isolated from the symptomatic bark tissue of Populus euramericana canker.</title>
        <authorList>
            <person name="Xu G."/>
        </authorList>
    </citation>
    <scope>NUCLEOTIDE SEQUENCE [LARGE SCALE GENOMIC DNA]</scope>
    <source>
        <strain evidence="7 8">CCTCC AB2012026</strain>
    </source>
</reference>
<gene>
    <name evidence="7" type="ORF">EOW65_19145</name>
</gene>
<dbReference type="GO" id="GO:0030976">
    <property type="term" value="F:thiamine pyrophosphate binding"/>
    <property type="evidence" value="ECO:0007669"/>
    <property type="project" value="InterPro"/>
</dbReference>
<dbReference type="AlphaFoldDB" id="A0A443L5B7"/>
<evidence type="ECO:0000313" key="7">
    <source>
        <dbReference type="EMBL" id="RWR44283.1"/>
    </source>
</evidence>
<name>A0A443L5B7_9RHOB</name>
<dbReference type="GO" id="GO:0046872">
    <property type="term" value="F:metal ion binding"/>
    <property type="evidence" value="ECO:0007669"/>
    <property type="project" value="UniProtKB-KW"/>
</dbReference>
<proteinExistence type="predicted"/>
<evidence type="ECO:0000256" key="2">
    <source>
        <dbReference type="ARBA" id="ARBA00022723"/>
    </source>
</evidence>
<dbReference type="PIRSF" id="PIRSF004983">
    <property type="entry name" value="MenD"/>
    <property type="match status" value="1"/>
</dbReference>
<dbReference type="CDD" id="cd07037">
    <property type="entry name" value="TPP_PYR_MenD"/>
    <property type="match status" value="1"/>
</dbReference>
<comment type="caution">
    <text evidence="7">The sequence shown here is derived from an EMBL/GenBank/DDBJ whole genome shotgun (WGS) entry which is preliminary data.</text>
</comment>
<dbReference type="Gene3D" id="3.40.50.1220">
    <property type="entry name" value="TPP-binding domain"/>
    <property type="match status" value="1"/>
</dbReference>
<dbReference type="GO" id="GO:0070204">
    <property type="term" value="F:2-succinyl-5-enolpyruvyl-6-hydroxy-3-cyclohexene-1-carboxylic-acid synthase activity"/>
    <property type="evidence" value="ECO:0007669"/>
    <property type="project" value="InterPro"/>
</dbReference>
<keyword evidence="5" id="KW-0464">Manganese</keyword>
<dbReference type="PANTHER" id="PTHR42916:SF1">
    <property type="entry name" value="PROTEIN PHYLLO, CHLOROPLASTIC"/>
    <property type="match status" value="1"/>
</dbReference>
<evidence type="ECO:0000256" key="5">
    <source>
        <dbReference type="ARBA" id="ARBA00023211"/>
    </source>
</evidence>
<organism evidence="7 8">
    <name type="scientific">Paenirhodobacter ferrireducens</name>
    <dbReference type="NCBI Taxonomy" id="1215032"/>
    <lineage>
        <taxon>Bacteria</taxon>
        <taxon>Pseudomonadati</taxon>
        <taxon>Pseudomonadota</taxon>
        <taxon>Alphaproteobacteria</taxon>
        <taxon>Rhodobacterales</taxon>
        <taxon>Rhodobacter group</taxon>
        <taxon>Paenirhodobacter</taxon>
    </lineage>
</organism>
<dbReference type="OrthoDB" id="9791859at2"/>
<sequence>MTHYTDEKQAQIVIALLKAYGIHRVVASPGATNITFVGSIQTDPFFTVYSAVDERSAAYMACGLAEESGEPVVISCTGATASRNYLPGLTEAFYRKLPVLAVTSTQPQARIGHHIAQVIDRSSPPNDVVKLSVDLPIVHDAEEVWECEMKVNRAILELKRHGGGPVHINLPTTYSRDFSVKELPSYRKVDRWVWGDTLPELKGRVGIFIGAHRTFGAAETAAIERFCEVHDAVVLCDHTSGYHGKYRVQSALIGGQERANQSAIRPDVLIHLGEVSGDYESHKIPRKTVWRVSPDGEIRDTFRKLRHVFEMPERQFFEHYTQGKAGETKYYETCRAMLAQKRALVPDLPFSNLWIASQFATQVPKGSVVHFAILNSLRAWNFFDLPEGVRAASNTGGFGIDGCMSSLVGAALADPDRLYFLVTGDLAFFYDMNVLGNRHLGKNVRILLVNNGKGTEFTQHNHPGSQFGADANAFIAADGHFGRMSPDLVKGYAEALGLDYLAFRGKQESAQIAARLLSPEPAARPLLVEAFVDAEDESNALKTIKNLESNLSGDAKHKLKTLLGPTKVRAIKRVLGK</sequence>
<dbReference type="InterPro" id="IPR012001">
    <property type="entry name" value="Thiamin_PyroP_enz_TPP-bd_dom"/>
</dbReference>
<keyword evidence="1" id="KW-0808">Transferase</keyword>
<evidence type="ECO:0000256" key="3">
    <source>
        <dbReference type="ARBA" id="ARBA00022842"/>
    </source>
</evidence>
<dbReference type="Proteomes" id="UP000286594">
    <property type="component" value="Unassembled WGS sequence"/>
</dbReference>